<dbReference type="Proteomes" id="UP001283341">
    <property type="component" value="Unassembled WGS sequence"/>
</dbReference>
<protein>
    <submittedName>
        <fullName evidence="3">Uncharacterized protein</fullName>
    </submittedName>
</protein>
<gene>
    <name evidence="3" type="ORF">B0H66DRAFT_389492</name>
</gene>
<feature type="region of interest" description="Disordered" evidence="1">
    <location>
        <begin position="142"/>
        <end position="185"/>
    </location>
</feature>
<feature type="signal peptide" evidence="2">
    <location>
        <begin position="1"/>
        <end position="22"/>
    </location>
</feature>
<evidence type="ECO:0000313" key="4">
    <source>
        <dbReference type="Proteomes" id="UP001283341"/>
    </source>
</evidence>
<evidence type="ECO:0000256" key="1">
    <source>
        <dbReference type="SAM" id="MobiDB-lite"/>
    </source>
</evidence>
<reference evidence="3" key="2">
    <citation type="submission" date="2023-06" db="EMBL/GenBank/DDBJ databases">
        <authorList>
            <consortium name="Lawrence Berkeley National Laboratory"/>
            <person name="Haridas S."/>
            <person name="Hensen N."/>
            <person name="Bonometti L."/>
            <person name="Westerberg I."/>
            <person name="Brannstrom I.O."/>
            <person name="Guillou S."/>
            <person name="Cros-Aarteil S."/>
            <person name="Calhoun S."/>
            <person name="Kuo A."/>
            <person name="Mondo S."/>
            <person name="Pangilinan J."/>
            <person name="Riley R."/>
            <person name="Labutti K."/>
            <person name="Andreopoulos B."/>
            <person name="Lipzen A."/>
            <person name="Chen C."/>
            <person name="Yanf M."/>
            <person name="Daum C."/>
            <person name="Ng V."/>
            <person name="Clum A."/>
            <person name="Steindorff A."/>
            <person name="Ohm R."/>
            <person name="Martin F."/>
            <person name="Silar P."/>
            <person name="Natvig D."/>
            <person name="Lalanne C."/>
            <person name="Gautier V."/>
            <person name="Ament-Velasquez S.L."/>
            <person name="Kruys A."/>
            <person name="Hutchinson M.I."/>
            <person name="Powell A.J."/>
            <person name="Barry K."/>
            <person name="Miller A.N."/>
            <person name="Grigoriev I.V."/>
            <person name="Debuchy R."/>
            <person name="Gladieux P."/>
            <person name="Thoren M.H."/>
            <person name="Johannesson H."/>
        </authorList>
    </citation>
    <scope>NUCLEOTIDE SEQUENCE</scope>
    <source>
        <strain evidence="3">CBS 118394</strain>
    </source>
</reference>
<organism evidence="3 4">
    <name type="scientific">Apodospora peruviana</name>
    <dbReference type="NCBI Taxonomy" id="516989"/>
    <lineage>
        <taxon>Eukaryota</taxon>
        <taxon>Fungi</taxon>
        <taxon>Dikarya</taxon>
        <taxon>Ascomycota</taxon>
        <taxon>Pezizomycotina</taxon>
        <taxon>Sordariomycetes</taxon>
        <taxon>Sordariomycetidae</taxon>
        <taxon>Sordariales</taxon>
        <taxon>Lasiosphaeriaceae</taxon>
        <taxon>Apodospora</taxon>
    </lineage>
</organism>
<sequence length="277" mass="29622">MRLQTPFFTLLINLIHTHTTAAVEANKDTGTANTHPHDEPRGDVGVAAAAAGAWPTRTKIWSTVESSVTAIQWVNPRKATQFTTKTVTTLEPRPTFASYPGTVTEIVISHVTWEGRTTSSNGDTSTSVTSFVATVPETWVVSRPSSTPRKAGAQPLPAGTKEGGLPCGGGCSSSSSGRPSGGEDPLCEATGMRTGCQGQCVMHEENEWWCYMLHQRDYKYPEMRMGRACWGPGGRYRQLNTPCLVGDVGMACVPCQGLDSSWGAGSWEGPEANNDGI</sequence>
<reference evidence="3" key="1">
    <citation type="journal article" date="2023" name="Mol. Phylogenet. Evol.">
        <title>Genome-scale phylogeny and comparative genomics of the fungal order Sordariales.</title>
        <authorList>
            <person name="Hensen N."/>
            <person name="Bonometti L."/>
            <person name="Westerberg I."/>
            <person name="Brannstrom I.O."/>
            <person name="Guillou S."/>
            <person name="Cros-Aarteil S."/>
            <person name="Calhoun S."/>
            <person name="Haridas S."/>
            <person name="Kuo A."/>
            <person name="Mondo S."/>
            <person name="Pangilinan J."/>
            <person name="Riley R."/>
            <person name="LaButti K."/>
            <person name="Andreopoulos B."/>
            <person name="Lipzen A."/>
            <person name="Chen C."/>
            <person name="Yan M."/>
            <person name="Daum C."/>
            <person name="Ng V."/>
            <person name="Clum A."/>
            <person name="Steindorff A."/>
            <person name="Ohm R.A."/>
            <person name="Martin F."/>
            <person name="Silar P."/>
            <person name="Natvig D.O."/>
            <person name="Lalanne C."/>
            <person name="Gautier V."/>
            <person name="Ament-Velasquez S.L."/>
            <person name="Kruys A."/>
            <person name="Hutchinson M.I."/>
            <person name="Powell A.J."/>
            <person name="Barry K."/>
            <person name="Miller A.N."/>
            <person name="Grigoriev I.V."/>
            <person name="Debuchy R."/>
            <person name="Gladieux P."/>
            <person name="Hiltunen Thoren M."/>
            <person name="Johannesson H."/>
        </authorList>
    </citation>
    <scope>NUCLEOTIDE SEQUENCE</scope>
    <source>
        <strain evidence="3">CBS 118394</strain>
    </source>
</reference>
<feature type="chain" id="PRO_5042278396" evidence="2">
    <location>
        <begin position="23"/>
        <end position="277"/>
    </location>
</feature>
<evidence type="ECO:0000313" key="3">
    <source>
        <dbReference type="EMBL" id="KAK3313270.1"/>
    </source>
</evidence>
<feature type="compositionally biased region" description="Gly residues" evidence="1">
    <location>
        <begin position="161"/>
        <end position="171"/>
    </location>
</feature>
<proteinExistence type="predicted"/>
<comment type="caution">
    <text evidence="3">The sequence shown here is derived from an EMBL/GenBank/DDBJ whole genome shotgun (WGS) entry which is preliminary data.</text>
</comment>
<name>A0AAE0HUR0_9PEZI</name>
<keyword evidence="4" id="KW-1185">Reference proteome</keyword>
<dbReference type="AlphaFoldDB" id="A0AAE0HUR0"/>
<keyword evidence="2" id="KW-0732">Signal</keyword>
<dbReference type="EMBL" id="JAUEDM010000008">
    <property type="protein sequence ID" value="KAK3313270.1"/>
    <property type="molecule type" value="Genomic_DNA"/>
</dbReference>
<accession>A0AAE0HUR0</accession>
<evidence type="ECO:0000256" key="2">
    <source>
        <dbReference type="SAM" id="SignalP"/>
    </source>
</evidence>